<evidence type="ECO:0000256" key="5">
    <source>
        <dbReference type="ARBA" id="ARBA00022448"/>
    </source>
</evidence>
<dbReference type="InterPro" id="IPR050222">
    <property type="entry name" value="MATE_MdtK"/>
</dbReference>
<dbReference type="Proteomes" id="UP000461880">
    <property type="component" value="Unassembled WGS sequence"/>
</dbReference>
<dbReference type="InterPro" id="IPR002528">
    <property type="entry name" value="MATE_fam"/>
</dbReference>
<organism evidence="14 15">
    <name type="scientific">Stecheria intestinalis</name>
    <dbReference type="NCBI Taxonomy" id="2606630"/>
    <lineage>
        <taxon>Bacteria</taxon>
        <taxon>Bacillati</taxon>
        <taxon>Bacillota</taxon>
        <taxon>Erysipelotrichia</taxon>
        <taxon>Erysipelotrichales</taxon>
        <taxon>Erysipelotrichaceae</taxon>
        <taxon>Stecheria</taxon>
    </lineage>
</organism>
<evidence type="ECO:0000256" key="2">
    <source>
        <dbReference type="ARBA" id="ARBA00004651"/>
    </source>
</evidence>
<evidence type="ECO:0000256" key="8">
    <source>
        <dbReference type="ARBA" id="ARBA00022692"/>
    </source>
</evidence>
<keyword evidence="6" id="KW-0050">Antiport</keyword>
<comment type="caution">
    <text evidence="14">The sequence shown here is derived from an EMBL/GenBank/DDBJ whole genome shotgun (WGS) entry which is preliminary data.</text>
</comment>
<keyword evidence="5" id="KW-0813">Transport</keyword>
<evidence type="ECO:0000256" key="12">
    <source>
        <dbReference type="ARBA" id="ARBA00031636"/>
    </source>
</evidence>
<dbReference type="GO" id="GO:0042910">
    <property type="term" value="F:xenobiotic transmembrane transporter activity"/>
    <property type="evidence" value="ECO:0007669"/>
    <property type="project" value="InterPro"/>
</dbReference>
<evidence type="ECO:0000256" key="4">
    <source>
        <dbReference type="ARBA" id="ARBA00020268"/>
    </source>
</evidence>
<comment type="subcellular location">
    <subcellularLocation>
        <location evidence="2">Cell membrane</location>
        <topology evidence="2">Multi-pass membrane protein</topology>
    </subcellularLocation>
</comment>
<dbReference type="GO" id="GO:0006811">
    <property type="term" value="P:monoatomic ion transport"/>
    <property type="evidence" value="ECO:0007669"/>
    <property type="project" value="UniProtKB-KW"/>
</dbReference>
<feature type="transmembrane region" description="Helical" evidence="13">
    <location>
        <begin position="86"/>
        <end position="106"/>
    </location>
</feature>
<dbReference type="InterPro" id="IPR048279">
    <property type="entry name" value="MdtK-like"/>
</dbReference>
<evidence type="ECO:0000256" key="11">
    <source>
        <dbReference type="ARBA" id="ARBA00023136"/>
    </source>
</evidence>
<evidence type="ECO:0000256" key="10">
    <source>
        <dbReference type="ARBA" id="ARBA00023065"/>
    </source>
</evidence>
<feature type="transmembrane region" description="Helical" evidence="13">
    <location>
        <begin position="12"/>
        <end position="31"/>
    </location>
</feature>
<comment type="function">
    <text evidence="1">Multidrug efflux pump.</text>
</comment>
<feature type="transmembrane region" description="Helical" evidence="13">
    <location>
        <begin position="346"/>
        <end position="368"/>
    </location>
</feature>
<proteinExistence type="inferred from homology"/>
<feature type="transmembrane region" description="Helical" evidence="13">
    <location>
        <begin position="314"/>
        <end position="334"/>
    </location>
</feature>
<feature type="transmembrane region" description="Helical" evidence="13">
    <location>
        <begin position="51"/>
        <end position="74"/>
    </location>
</feature>
<feature type="transmembrane region" description="Helical" evidence="13">
    <location>
        <begin position="380"/>
        <end position="399"/>
    </location>
</feature>
<dbReference type="GO" id="GO:0005886">
    <property type="term" value="C:plasma membrane"/>
    <property type="evidence" value="ECO:0007669"/>
    <property type="project" value="UniProtKB-SubCell"/>
</dbReference>
<evidence type="ECO:0000256" key="7">
    <source>
        <dbReference type="ARBA" id="ARBA00022475"/>
    </source>
</evidence>
<dbReference type="AlphaFoldDB" id="A0A7X2TFN7"/>
<sequence length="443" mass="48664">MFTDTQLRKLIFPLMVEQVLVMLVGMLDTVMVSSAGEAAISGVSIVNEVNWLVIAVMDALAAGGSVVTSQYLGYGRREETDLSASQLIMISILIPLILGAVCFFSARNILTLLYARISPEVMDAGVTYFRITALSFPFLGMYNSCCALYRSMSRTKSIMNTSILMNVINVAGNYFGVYVLHLGVAGVAWPTLVSRAVAAMIMFRLCFDPENELCIRWKQIFMADRPTLRRIMSMAVPNAVESGLFQMGRIIVTIFVSTYGTSEIAANAVANGLGNLCYIADNALGLAIMTAVGQCVGAGRYEEAEFYGRKLVKIAWVAEILECVLCWISLPLLMQMYEMTPETAAIVQRIMILCFAATALLHAPAFVLPNAIRAAGDARFTMAVGVGSMFCVRIVGAYLFGTVLGLKTQGIWIAMYCDWIVRICFFCARWRSGKWKNFRVVGK</sequence>
<dbReference type="GO" id="GO:0015297">
    <property type="term" value="F:antiporter activity"/>
    <property type="evidence" value="ECO:0007669"/>
    <property type="project" value="UniProtKB-KW"/>
</dbReference>
<reference evidence="14 15" key="1">
    <citation type="submission" date="2019-08" db="EMBL/GenBank/DDBJ databases">
        <title>In-depth cultivation of the pig gut microbiome towards novel bacterial diversity and tailored functional studies.</title>
        <authorList>
            <person name="Wylensek D."/>
            <person name="Hitch T.C.A."/>
            <person name="Clavel T."/>
        </authorList>
    </citation>
    <scope>NUCLEOTIDE SEQUENCE [LARGE SCALE GENOMIC DNA]</scope>
    <source>
        <strain evidence="14 15">Oil+RF-744-GAM-WT-6</strain>
    </source>
</reference>
<gene>
    <name evidence="14" type="ORF">FYJ51_08465</name>
</gene>
<dbReference type="Pfam" id="PF01554">
    <property type="entry name" value="MatE"/>
    <property type="match status" value="2"/>
</dbReference>
<keyword evidence="10" id="KW-0406">Ion transport</keyword>
<dbReference type="PIRSF" id="PIRSF006603">
    <property type="entry name" value="DinF"/>
    <property type="match status" value="1"/>
</dbReference>
<evidence type="ECO:0000256" key="6">
    <source>
        <dbReference type="ARBA" id="ARBA00022449"/>
    </source>
</evidence>
<evidence type="ECO:0000256" key="9">
    <source>
        <dbReference type="ARBA" id="ARBA00022989"/>
    </source>
</evidence>
<dbReference type="CDD" id="cd13134">
    <property type="entry name" value="MATE_like_8"/>
    <property type="match status" value="1"/>
</dbReference>
<keyword evidence="11 13" id="KW-0472">Membrane</keyword>
<dbReference type="PANTHER" id="PTHR43298:SF2">
    <property type="entry name" value="FMN_FAD EXPORTER YEEO-RELATED"/>
    <property type="match status" value="1"/>
</dbReference>
<feature type="transmembrane region" description="Helical" evidence="13">
    <location>
        <begin position="126"/>
        <end position="149"/>
    </location>
</feature>
<dbReference type="EMBL" id="VUMN01000020">
    <property type="protein sequence ID" value="MSS58939.1"/>
    <property type="molecule type" value="Genomic_DNA"/>
</dbReference>
<evidence type="ECO:0000256" key="3">
    <source>
        <dbReference type="ARBA" id="ARBA00010199"/>
    </source>
</evidence>
<evidence type="ECO:0000313" key="14">
    <source>
        <dbReference type="EMBL" id="MSS58939.1"/>
    </source>
</evidence>
<feature type="transmembrane region" description="Helical" evidence="13">
    <location>
        <begin position="161"/>
        <end position="181"/>
    </location>
</feature>
<keyword evidence="15" id="KW-1185">Reference proteome</keyword>
<feature type="transmembrane region" description="Helical" evidence="13">
    <location>
        <begin position="411"/>
        <end position="430"/>
    </location>
</feature>
<dbReference type="PANTHER" id="PTHR43298">
    <property type="entry name" value="MULTIDRUG RESISTANCE PROTEIN NORM-RELATED"/>
    <property type="match status" value="1"/>
</dbReference>
<keyword evidence="9 13" id="KW-1133">Transmembrane helix</keyword>
<dbReference type="RefSeq" id="WP_154504973.1">
    <property type="nucleotide sequence ID" value="NZ_VUMN01000020.1"/>
</dbReference>
<keyword evidence="7" id="KW-1003">Cell membrane</keyword>
<keyword evidence="8 13" id="KW-0812">Transmembrane</keyword>
<evidence type="ECO:0000256" key="13">
    <source>
        <dbReference type="SAM" id="Phobius"/>
    </source>
</evidence>
<evidence type="ECO:0000256" key="1">
    <source>
        <dbReference type="ARBA" id="ARBA00003408"/>
    </source>
</evidence>
<comment type="similarity">
    <text evidence="3">Belongs to the multi antimicrobial extrusion (MATE) (TC 2.A.66.1) family.</text>
</comment>
<name>A0A7X2TFN7_9FIRM</name>
<dbReference type="NCBIfam" id="TIGR00797">
    <property type="entry name" value="matE"/>
    <property type="match status" value="1"/>
</dbReference>
<evidence type="ECO:0000313" key="15">
    <source>
        <dbReference type="Proteomes" id="UP000461880"/>
    </source>
</evidence>
<protein>
    <recommendedName>
        <fullName evidence="4">Probable multidrug resistance protein NorM</fullName>
    </recommendedName>
    <alternativeName>
        <fullName evidence="12">Multidrug-efflux transporter</fullName>
    </alternativeName>
</protein>
<accession>A0A7X2TFN7</accession>